<dbReference type="EMBL" id="CACRXK020001883">
    <property type="protein sequence ID" value="CAB3991596.1"/>
    <property type="molecule type" value="Genomic_DNA"/>
</dbReference>
<dbReference type="InterPro" id="IPR015943">
    <property type="entry name" value="WD40/YVTN_repeat-like_dom_sf"/>
</dbReference>
<organism evidence="3 4">
    <name type="scientific">Paramuricea clavata</name>
    <name type="common">Red gorgonian</name>
    <name type="synonym">Violescent sea-whip</name>
    <dbReference type="NCBI Taxonomy" id="317549"/>
    <lineage>
        <taxon>Eukaryota</taxon>
        <taxon>Metazoa</taxon>
        <taxon>Cnidaria</taxon>
        <taxon>Anthozoa</taxon>
        <taxon>Octocorallia</taxon>
        <taxon>Malacalcyonacea</taxon>
        <taxon>Plexauridae</taxon>
        <taxon>Paramuricea</taxon>
    </lineage>
</organism>
<evidence type="ECO:0000313" key="3">
    <source>
        <dbReference type="EMBL" id="CAB3991596.1"/>
    </source>
</evidence>
<dbReference type="PROSITE" id="PS50082">
    <property type="entry name" value="WD_REPEATS_2"/>
    <property type="match status" value="4"/>
</dbReference>
<reference evidence="3" key="1">
    <citation type="submission" date="2020-04" db="EMBL/GenBank/DDBJ databases">
        <authorList>
            <person name="Alioto T."/>
            <person name="Alioto T."/>
            <person name="Gomez Garrido J."/>
        </authorList>
    </citation>
    <scope>NUCLEOTIDE SEQUENCE</scope>
    <source>
        <strain evidence="3">A484AB</strain>
    </source>
</reference>
<dbReference type="Gene3D" id="2.130.10.10">
    <property type="entry name" value="YVTN repeat-like/Quinoprotein amine dehydrogenase"/>
    <property type="match status" value="2"/>
</dbReference>
<name>A0A6S7GPU9_PARCT</name>
<evidence type="ECO:0000313" key="4">
    <source>
        <dbReference type="Proteomes" id="UP001152795"/>
    </source>
</evidence>
<comment type="caution">
    <text evidence="3">The sequence shown here is derived from an EMBL/GenBank/DDBJ whole genome shotgun (WGS) entry which is preliminary data.</text>
</comment>
<protein>
    <submittedName>
        <fullName evidence="3">WD40 repeat domain-containing</fullName>
    </submittedName>
</protein>
<keyword evidence="1" id="KW-0853">WD repeat</keyword>
<dbReference type="Proteomes" id="UP001152795">
    <property type="component" value="Unassembled WGS sequence"/>
</dbReference>
<dbReference type="InterPro" id="IPR001680">
    <property type="entry name" value="WD40_rpt"/>
</dbReference>
<dbReference type="AlphaFoldDB" id="A0A6S7GPU9"/>
<evidence type="ECO:0000256" key="1">
    <source>
        <dbReference type="ARBA" id="ARBA00022574"/>
    </source>
</evidence>
<keyword evidence="4" id="KW-1185">Reference proteome</keyword>
<dbReference type="OrthoDB" id="6263459at2759"/>
<sequence length="327" mass="36234">MLVSASFDGTLKIWDAKKHQEIHTLRGHKGEIYSVAVSSDTKRIISGGQDMIMRLWCFHTGELLSCFEGHSDPINSLTLTSEKFQAVSGSSDDSFRVWNLDTSAHLKQDRSRGHSESVIAIAVTHDGSRCVTASFDGFFKVWMCENKKECFTLKDPKGYPENVAISADDRHVVSLSSDSLSCSIKVWDLLDGNQISGIELDNKAGLVRFSTDGRLVIIGCEDERVVIWDWQNYDKKRVVTLPSSFTTFAEIACEGNIIYTCSRNMKVCQIDLGSLEVSAVRQGPYPNCTPVVVLPDGKTVLFLSLAYSGLAKWTLSFNSVFVYEAGT</sequence>
<dbReference type="InterPro" id="IPR036322">
    <property type="entry name" value="WD40_repeat_dom_sf"/>
</dbReference>
<dbReference type="InterPro" id="IPR020472">
    <property type="entry name" value="WD40_PAC1"/>
</dbReference>
<dbReference type="PANTHER" id="PTHR19848:SF8">
    <property type="entry name" value="F-BOX AND WD REPEAT DOMAIN CONTAINING 7"/>
    <property type="match status" value="1"/>
</dbReference>
<accession>A0A6S7GPU9</accession>
<keyword evidence="2" id="KW-0677">Repeat</keyword>
<dbReference type="PROSITE" id="PS50294">
    <property type="entry name" value="WD_REPEATS_REGION"/>
    <property type="match status" value="4"/>
</dbReference>
<proteinExistence type="predicted"/>
<dbReference type="SUPFAM" id="SSF50978">
    <property type="entry name" value="WD40 repeat-like"/>
    <property type="match status" value="1"/>
</dbReference>
<dbReference type="PRINTS" id="PR00320">
    <property type="entry name" value="GPROTEINBRPT"/>
</dbReference>
<evidence type="ECO:0000256" key="2">
    <source>
        <dbReference type="ARBA" id="ARBA00022737"/>
    </source>
</evidence>
<dbReference type="Pfam" id="PF00400">
    <property type="entry name" value="WD40"/>
    <property type="match status" value="5"/>
</dbReference>
<dbReference type="PANTHER" id="PTHR19848">
    <property type="entry name" value="WD40 REPEAT PROTEIN"/>
    <property type="match status" value="1"/>
</dbReference>
<dbReference type="SMART" id="SM00320">
    <property type="entry name" value="WD40"/>
    <property type="match status" value="6"/>
</dbReference>
<gene>
    <name evidence="3" type="ORF">PACLA_8A059513</name>
</gene>